<reference evidence="1 2" key="2">
    <citation type="submission" date="2018-03" db="EMBL/GenBank/DDBJ databases">
        <title>The ancient ancestry and fast evolution of plastids.</title>
        <authorList>
            <person name="Moore K.R."/>
            <person name="Magnabosco C."/>
            <person name="Momper L."/>
            <person name="Gold D.A."/>
            <person name="Bosak T."/>
            <person name="Fournier G.P."/>
        </authorList>
    </citation>
    <scope>NUCLEOTIDE SEQUENCE [LARGE SCALE GENOMIC DNA]</scope>
    <source>
        <strain evidence="1 2">CCAP 1448/3</strain>
    </source>
</reference>
<dbReference type="Proteomes" id="UP000238762">
    <property type="component" value="Unassembled WGS sequence"/>
</dbReference>
<organism evidence="1 2">
    <name type="scientific">Merismopedia glauca CCAP 1448/3</name>
    <dbReference type="NCBI Taxonomy" id="1296344"/>
    <lineage>
        <taxon>Bacteria</taxon>
        <taxon>Bacillati</taxon>
        <taxon>Cyanobacteriota</taxon>
        <taxon>Cyanophyceae</taxon>
        <taxon>Synechococcales</taxon>
        <taxon>Merismopediaceae</taxon>
        <taxon>Merismopedia</taxon>
    </lineage>
</organism>
<comment type="caution">
    <text evidence="1">The sequence shown here is derived from an EMBL/GenBank/DDBJ whole genome shotgun (WGS) entry which is preliminary data.</text>
</comment>
<dbReference type="AlphaFoldDB" id="A0A2T1CAK4"/>
<name>A0A2T1CAK4_9CYAN</name>
<evidence type="ECO:0000313" key="1">
    <source>
        <dbReference type="EMBL" id="PSB05305.1"/>
    </source>
</evidence>
<gene>
    <name evidence="1" type="ORF">C7B64_00045</name>
</gene>
<proteinExistence type="predicted"/>
<protein>
    <recommendedName>
        <fullName evidence="3">Peptidase M15A C-terminal domain-containing protein</fullName>
    </recommendedName>
</protein>
<dbReference type="SUPFAM" id="SSF55166">
    <property type="entry name" value="Hedgehog/DD-peptidase"/>
    <property type="match status" value="1"/>
</dbReference>
<accession>A0A2T1CAK4</accession>
<keyword evidence="2" id="KW-1185">Reference proteome</keyword>
<evidence type="ECO:0000313" key="2">
    <source>
        <dbReference type="Proteomes" id="UP000238762"/>
    </source>
</evidence>
<dbReference type="InterPro" id="IPR009045">
    <property type="entry name" value="Zn_M74/Hedgehog-like"/>
</dbReference>
<evidence type="ECO:0008006" key="3">
    <source>
        <dbReference type="Google" id="ProtNLM"/>
    </source>
</evidence>
<dbReference type="EMBL" id="PVWJ01000001">
    <property type="protein sequence ID" value="PSB05305.1"/>
    <property type="molecule type" value="Genomic_DNA"/>
</dbReference>
<dbReference type="OrthoDB" id="450621at2"/>
<reference evidence="1 2" key="1">
    <citation type="submission" date="2018-02" db="EMBL/GenBank/DDBJ databases">
        <authorList>
            <person name="Cohen D.B."/>
            <person name="Kent A.D."/>
        </authorList>
    </citation>
    <scope>NUCLEOTIDE SEQUENCE [LARGE SCALE GENOMIC DNA]</scope>
    <source>
        <strain evidence="1 2">CCAP 1448/3</strain>
    </source>
</reference>
<sequence>MPQIKVGKYLTLDDFCKCTLTYQNYADKIDPFPKNREPTIDAIKDLNQFIIDPIIDYFGLEKFKLTYGFCSSDLKSYLQKKDPITGQKNGRVAPELDQHMAHEVNIKGNYYCQRLGAASDFLIKDLATEELVQWILQAKLPFDSLYFYATDRPIHISYGPRQKRDIWAFTPQRQPTKKGIEHWVELAKQI</sequence>